<evidence type="ECO:0000313" key="5">
    <source>
        <dbReference type="Proteomes" id="UP000533637"/>
    </source>
</evidence>
<accession>A0ABR6KTJ0</accession>
<dbReference type="Pfam" id="PF04773">
    <property type="entry name" value="FecR"/>
    <property type="match status" value="1"/>
</dbReference>
<keyword evidence="1" id="KW-1133">Transmembrane helix</keyword>
<dbReference type="EMBL" id="JACHOC010000012">
    <property type="protein sequence ID" value="MBB4624802.1"/>
    <property type="molecule type" value="Genomic_DNA"/>
</dbReference>
<name>A0ABR6KTJ0_9BACT</name>
<feature type="domain" description="Protein FecR C-terminal" evidence="3">
    <location>
        <begin position="284"/>
        <end position="350"/>
    </location>
</feature>
<organism evidence="4 5">
    <name type="scientific">Parabacteroides faecis</name>
    <dbReference type="NCBI Taxonomy" id="1217282"/>
    <lineage>
        <taxon>Bacteria</taxon>
        <taxon>Pseudomonadati</taxon>
        <taxon>Bacteroidota</taxon>
        <taxon>Bacteroidia</taxon>
        <taxon>Bacteroidales</taxon>
        <taxon>Tannerellaceae</taxon>
        <taxon>Parabacteroides</taxon>
    </lineage>
</organism>
<feature type="domain" description="FecR protein" evidence="2">
    <location>
        <begin position="146"/>
        <end position="241"/>
    </location>
</feature>
<dbReference type="Proteomes" id="UP000533637">
    <property type="component" value="Unassembled WGS sequence"/>
</dbReference>
<dbReference type="InterPro" id="IPR006860">
    <property type="entry name" value="FecR"/>
</dbReference>
<gene>
    <name evidence="4" type="ORF">GGQ57_004747</name>
</gene>
<evidence type="ECO:0000313" key="4">
    <source>
        <dbReference type="EMBL" id="MBB4624802.1"/>
    </source>
</evidence>
<comment type="caution">
    <text evidence="4">The sequence shown here is derived from an EMBL/GenBank/DDBJ whole genome shotgun (WGS) entry which is preliminary data.</text>
</comment>
<dbReference type="InterPro" id="IPR032508">
    <property type="entry name" value="FecR_C"/>
</dbReference>
<protein>
    <submittedName>
        <fullName evidence="4">Cupin superfamily protein</fullName>
    </submittedName>
</protein>
<evidence type="ECO:0000256" key="1">
    <source>
        <dbReference type="SAM" id="Phobius"/>
    </source>
</evidence>
<dbReference type="Pfam" id="PF16344">
    <property type="entry name" value="FecR_C"/>
    <property type="match status" value="1"/>
</dbReference>
<dbReference type="PANTHER" id="PTHR30273:SF2">
    <property type="entry name" value="PROTEIN FECR"/>
    <property type="match status" value="1"/>
</dbReference>
<dbReference type="InterPro" id="IPR012373">
    <property type="entry name" value="Ferrdict_sens_TM"/>
</dbReference>
<keyword evidence="1" id="KW-0472">Membrane</keyword>
<sequence>MEKDYKQFQKVTERLTTYLRIRENVQRRGEDEVWKRIEENIEGKKRFLFRRRLSIISTAAAVLLLLFLSVEYLWLRDSDPLDAYVALLDEPTLDSSQIQVYLSPEEKVMVEENTASVSYSPKGNVSINQMEQSDTLSKNKEQEFNQIVVPKGKYTHLTLSDGSTVHINSGSRVVYPRVFSSESREIYVEGEVCLDVTKNENVPFIVKTASFDVKVLGTIFNVNAYKGDSDHEVVLIEGSVRLSDQHKNRIELRPDQLVAVNQGKIGEIKKVDASDYIAWTNGLLVLQSEPLSKVFKKLERFYGISIHVSPDAGLLKMKGKIDLKQSLDDLIVLISSSAPIRWNKTDGEYYIDVK</sequence>
<reference evidence="4 5" key="1">
    <citation type="submission" date="2020-08" db="EMBL/GenBank/DDBJ databases">
        <title>Genomic Encyclopedia of Type Strains, Phase IV (KMG-IV): sequencing the most valuable type-strain genomes for metagenomic binning, comparative biology and taxonomic classification.</title>
        <authorList>
            <person name="Goeker M."/>
        </authorList>
    </citation>
    <scope>NUCLEOTIDE SEQUENCE [LARGE SCALE GENOMIC DNA]</scope>
    <source>
        <strain evidence="4 5">DSM 102983</strain>
    </source>
</reference>
<dbReference type="Gene3D" id="2.60.120.1440">
    <property type="match status" value="1"/>
</dbReference>
<proteinExistence type="predicted"/>
<dbReference type="PANTHER" id="PTHR30273">
    <property type="entry name" value="PERIPLASMIC SIGNAL SENSOR AND SIGMA FACTOR ACTIVATOR FECR-RELATED"/>
    <property type="match status" value="1"/>
</dbReference>
<dbReference type="RefSeq" id="WP_183672313.1">
    <property type="nucleotide sequence ID" value="NZ_BMPB01000016.1"/>
</dbReference>
<feature type="transmembrane region" description="Helical" evidence="1">
    <location>
        <begin position="53"/>
        <end position="75"/>
    </location>
</feature>
<dbReference type="Gene3D" id="3.55.50.30">
    <property type="match status" value="1"/>
</dbReference>
<evidence type="ECO:0000259" key="2">
    <source>
        <dbReference type="Pfam" id="PF04773"/>
    </source>
</evidence>
<evidence type="ECO:0000259" key="3">
    <source>
        <dbReference type="Pfam" id="PF16344"/>
    </source>
</evidence>
<keyword evidence="5" id="KW-1185">Reference proteome</keyword>
<keyword evidence="1" id="KW-0812">Transmembrane</keyword>